<keyword evidence="3" id="KW-0238">DNA-binding</keyword>
<dbReference type="PANTHER" id="PTHR30346:SF0">
    <property type="entry name" value="HCA OPERON TRANSCRIPTIONAL ACTIVATOR HCAR"/>
    <property type="match status" value="1"/>
</dbReference>
<dbReference type="RefSeq" id="WP_205121847.1">
    <property type="nucleotide sequence ID" value="NZ_JAFBCM010000001.1"/>
</dbReference>
<organism evidence="7 8">
    <name type="scientific">Tenggerimyces flavus</name>
    <dbReference type="NCBI Taxonomy" id="1708749"/>
    <lineage>
        <taxon>Bacteria</taxon>
        <taxon>Bacillati</taxon>
        <taxon>Actinomycetota</taxon>
        <taxon>Actinomycetes</taxon>
        <taxon>Propionibacteriales</taxon>
        <taxon>Nocardioidaceae</taxon>
        <taxon>Tenggerimyces</taxon>
    </lineage>
</organism>
<sequence length="370" mass="40795">MDFDLSQIRALVVAAEELHFGRAAERLCISQQGLSKRIKRLEQLLGEPLFDRRHNVVELTLTGRRFLPKARRLLAIADETAAELWPQTRPLRIDVWGQVHAPLRIVGRLAAQTPHLLPELSMRRSLSASLGALERDEVDVAFGRPYDLLRPVPAGLIVQPTYLEPMAVAMSSRHPYAGTEVLSPDDLRAVGLWWPLENSPGEVAGFLREFGSHFEIPTSTEGLNLGVDHLLDDLRGNPNSLSLAGRECLWLPWEASRSWISSPFPGSCGGPCVVGSRRTSSSPNSSGSSRRRPVGKAGWISTPRPTGSPPPTAQTSSAGLQPPIDDRAPGGRPHFRTRGVPESLSATPERRDRAAGLWTRRLRRTYRTSH</sequence>
<dbReference type="Gene3D" id="3.40.190.10">
    <property type="entry name" value="Periplasmic binding protein-like II"/>
    <property type="match status" value="2"/>
</dbReference>
<dbReference type="PRINTS" id="PR00039">
    <property type="entry name" value="HTHLYSR"/>
</dbReference>
<evidence type="ECO:0000313" key="7">
    <source>
        <dbReference type="EMBL" id="MFC3759684.1"/>
    </source>
</evidence>
<protein>
    <submittedName>
        <fullName evidence="7">LysR family transcriptional regulator</fullName>
    </submittedName>
</protein>
<dbReference type="InterPro" id="IPR036388">
    <property type="entry name" value="WH-like_DNA-bd_sf"/>
</dbReference>
<reference evidence="8" key="1">
    <citation type="journal article" date="2019" name="Int. J. Syst. Evol. Microbiol.">
        <title>The Global Catalogue of Microorganisms (GCM) 10K type strain sequencing project: providing services to taxonomists for standard genome sequencing and annotation.</title>
        <authorList>
            <consortium name="The Broad Institute Genomics Platform"/>
            <consortium name="The Broad Institute Genome Sequencing Center for Infectious Disease"/>
            <person name="Wu L."/>
            <person name="Ma J."/>
        </authorList>
    </citation>
    <scope>NUCLEOTIDE SEQUENCE [LARGE SCALE GENOMIC DNA]</scope>
    <source>
        <strain evidence="8">CGMCC 4.7241</strain>
    </source>
</reference>
<dbReference type="Pfam" id="PF03466">
    <property type="entry name" value="LysR_substrate"/>
    <property type="match status" value="1"/>
</dbReference>
<keyword evidence="8" id="KW-1185">Reference proteome</keyword>
<feature type="region of interest" description="Disordered" evidence="5">
    <location>
        <begin position="275"/>
        <end position="356"/>
    </location>
</feature>
<dbReference type="PROSITE" id="PS50931">
    <property type="entry name" value="HTH_LYSR"/>
    <property type="match status" value="1"/>
</dbReference>
<evidence type="ECO:0000256" key="2">
    <source>
        <dbReference type="ARBA" id="ARBA00023015"/>
    </source>
</evidence>
<dbReference type="Pfam" id="PF00126">
    <property type="entry name" value="HTH_1"/>
    <property type="match status" value="1"/>
</dbReference>
<gene>
    <name evidence="7" type="ORF">ACFOUW_02435</name>
</gene>
<evidence type="ECO:0000256" key="1">
    <source>
        <dbReference type="ARBA" id="ARBA00009437"/>
    </source>
</evidence>
<keyword evidence="2" id="KW-0805">Transcription regulation</keyword>
<name>A0ABV7Y6N7_9ACTN</name>
<comment type="similarity">
    <text evidence="1">Belongs to the LysR transcriptional regulatory family.</text>
</comment>
<dbReference type="Gene3D" id="1.10.10.10">
    <property type="entry name" value="Winged helix-like DNA-binding domain superfamily/Winged helix DNA-binding domain"/>
    <property type="match status" value="1"/>
</dbReference>
<dbReference type="SUPFAM" id="SSF46785">
    <property type="entry name" value="Winged helix' DNA-binding domain"/>
    <property type="match status" value="1"/>
</dbReference>
<evidence type="ECO:0000256" key="3">
    <source>
        <dbReference type="ARBA" id="ARBA00023125"/>
    </source>
</evidence>
<comment type="caution">
    <text evidence="7">The sequence shown here is derived from an EMBL/GenBank/DDBJ whole genome shotgun (WGS) entry which is preliminary data.</text>
</comment>
<evidence type="ECO:0000256" key="4">
    <source>
        <dbReference type="ARBA" id="ARBA00023163"/>
    </source>
</evidence>
<evidence type="ECO:0000313" key="8">
    <source>
        <dbReference type="Proteomes" id="UP001595699"/>
    </source>
</evidence>
<feature type="domain" description="HTH lysR-type" evidence="6">
    <location>
        <begin position="3"/>
        <end position="60"/>
    </location>
</feature>
<evidence type="ECO:0000256" key="5">
    <source>
        <dbReference type="SAM" id="MobiDB-lite"/>
    </source>
</evidence>
<keyword evidence="4" id="KW-0804">Transcription</keyword>
<accession>A0ABV7Y6N7</accession>
<dbReference type="InterPro" id="IPR000847">
    <property type="entry name" value="LysR_HTH_N"/>
</dbReference>
<feature type="compositionally biased region" description="Low complexity" evidence="5">
    <location>
        <begin position="276"/>
        <end position="288"/>
    </location>
</feature>
<dbReference type="Proteomes" id="UP001595699">
    <property type="component" value="Unassembled WGS sequence"/>
</dbReference>
<dbReference type="EMBL" id="JBHRZH010000002">
    <property type="protein sequence ID" value="MFC3759684.1"/>
    <property type="molecule type" value="Genomic_DNA"/>
</dbReference>
<evidence type="ECO:0000259" key="6">
    <source>
        <dbReference type="PROSITE" id="PS50931"/>
    </source>
</evidence>
<dbReference type="InterPro" id="IPR036390">
    <property type="entry name" value="WH_DNA-bd_sf"/>
</dbReference>
<dbReference type="InterPro" id="IPR005119">
    <property type="entry name" value="LysR_subst-bd"/>
</dbReference>
<dbReference type="PANTHER" id="PTHR30346">
    <property type="entry name" value="TRANSCRIPTIONAL DUAL REGULATOR HCAR-RELATED"/>
    <property type="match status" value="1"/>
</dbReference>
<proteinExistence type="inferred from homology"/>
<dbReference type="SUPFAM" id="SSF53850">
    <property type="entry name" value="Periplasmic binding protein-like II"/>
    <property type="match status" value="1"/>
</dbReference>